<evidence type="ECO:0000313" key="6">
    <source>
        <dbReference type="Proteomes" id="UP000011728"/>
    </source>
</evidence>
<dbReference type="RefSeq" id="WP_015391991.1">
    <property type="nucleotide sequence ID" value="NC_020291.1"/>
</dbReference>
<reference evidence="5 6" key="1">
    <citation type="submission" date="2013-02" db="EMBL/GenBank/DDBJ databases">
        <title>Genome sequence of Clostridium saccharoperbutylacetonicum N1-4(HMT).</title>
        <authorList>
            <person name="Poehlein A."/>
            <person name="Daniel R."/>
        </authorList>
    </citation>
    <scope>NUCLEOTIDE SEQUENCE [LARGE SCALE GENOMIC DNA]</scope>
    <source>
        <strain evidence="6">N1-4(HMT)</strain>
    </source>
</reference>
<dbReference type="InterPro" id="IPR036390">
    <property type="entry name" value="WH_DNA-bd_sf"/>
</dbReference>
<keyword evidence="2" id="KW-0238">DNA-binding</keyword>
<dbReference type="PANTHER" id="PTHR42756:SF1">
    <property type="entry name" value="TRANSCRIPTIONAL REPRESSOR OF EMRAB OPERON"/>
    <property type="match status" value="1"/>
</dbReference>
<dbReference type="PRINTS" id="PR00598">
    <property type="entry name" value="HTHMARR"/>
</dbReference>
<dbReference type="InterPro" id="IPR023187">
    <property type="entry name" value="Tscrpt_reg_MarR-type_CS"/>
</dbReference>
<dbReference type="AlphaFoldDB" id="M1LRU9"/>
<dbReference type="Gene3D" id="1.10.10.10">
    <property type="entry name" value="Winged helix-like DNA-binding domain superfamily/Winged helix DNA-binding domain"/>
    <property type="match status" value="1"/>
</dbReference>
<sequence>MNDINSKNFRELIRLLERKLGLLNKQDSCCLEVTLAQCHALVEIGRIGSITLKDLAILIGLDTSTMSRTVDSLVKKEFVFRAQSKTDRRSVDIKLTDKGLILFRDIESKMDDKFMNIFNQISTEERLTVFNGLNIIIEALTKAENTSNCCNDENLKNV</sequence>
<evidence type="ECO:0000259" key="4">
    <source>
        <dbReference type="PROSITE" id="PS50995"/>
    </source>
</evidence>
<dbReference type="eggNOG" id="COG1846">
    <property type="taxonomic scope" value="Bacteria"/>
</dbReference>
<dbReference type="SUPFAM" id="SSF46785">
    <property type="entry name" value="Winged helix' DNA-binding domain"/>
    <property type="match status" value="1"/>
</dbReference>
<dbReference type="HOGENOM" id="CLU_083287_27_8_9"/>
<dbReference type="InterPro" id="IPR036388">
    <property type="entry name" value="WH-like_DNA-bd_sf"/>
</dbReference>
<dbReference type="SMART" id="SM00347">
    <property type="entry name" value="HTH_MARR"/>
    <property type="match status" value="1"/>
</dbReference>
<dbReference type="KEGG" id="csr:Cspa_c19000"/>
<dbReference type="Proteomes" id="UP000011728">
    <property type="component" value="Chromosome"/>
</dbReference>
<proteinExistence type="predicted"/>
<dbReference type="GO" id="GO:0003677">
    <property type="term" value="F:DNA binding"/>
    <property type="evidence" value="ECO:0007669"/>
    <property type="project" value="UniProtKB-KW"/>
</dbReference>
<protein>
    <submittedName>
        <fullName evidence="5">Transcriptional regulator, MarR family</fullName>
    </submittedName>
</protein>
<keyword evidence="1" id="KW-0805">Transcription regulation</keyword>
<evidence type="ECO:0000313" key="5">
    <source>
        <dbReference type="EMBL" id="AGF55670.1"/>
    </source>
</evidence>
<evidence type="ECO:0000256" key="2">
    <source>
        <dbReference type="ARBA" id="ARBA00023125"/>
    </source>
</evidence>
<dbReference type="PANTHER" id="PTHR42756">
    <property type="entry name" value="TRANSCRIPTIONAL REGULATOR, MARR"/>
    <property type="match status" value="1"/>
</dbReference>
<dbReference type="EMBL" id="CP004121">
    <property type="protein sequence ID" value="AGF55670.1"/>
    <property type="molecule type" value="Genomic_DNA"/>
</dbReference>
<dbReference type="PROSITE" id="PS50995">
    <property type="entry name" value="HTH_MARR_2"/>
    <property type="match status" value="1"/>
</dbReference>
<organism evidence="5 6">
    <name type="scientific">Clostridium saccharoperbutylacetonicum N1-4(HMT)</name>
    <dbReference type="NCBI Taxonomy" id="931276"/>
    <lineage>
        <taxon>Bacteria</taxon>
        <taxon>Bacillati</taxon>
        <taxon>Bacillota</taxon>
        <taxon>Clostridia</taxon>
        <taxon>Eubacteriales</taxon>
        <taxon>Clostridiaceae</taxon>
        <taxon>Clostridium</taxon>
    </lineage>
</organism>
<dbReference type="OrthoDB" id="1853358at2"/>
<keyword evidence="3" id="KW-0804">Transcription</keyword>
<feature type="domain" description="HTH marR-type" evidence="4">
    <location>
        <begin position="5"/>
        <end position="138"/>
    </location>
</feature>
<evidence type="ECO:0000256" key="3">
    <source>
        <dbReference type="ARBA" id="ARBA00023163"/>
    </source>
</evidence>
<dbReference type="GO" id="GO:0003700">
    <property type="term" value="F:DNA-binding transcription factor activity"/>
    <property type="evidence" value="ECO:0007669"/>
    <property type="project" value="InterPro"/>
</dbReference>
<accession>M1LRU9</accession>
<name>M1LRU9_9CLOT</name>
<dbReference type="InterPro" id="IPR000835">
    <property type="entry name" value="HTH_MarR-typ"/>
</dbReference>
<dbReference type="PATRIC" id="fig|931276.5.peg.1888"/>
<dbReference type="PROSITE" id="PS01117">
    <property type="entry name" value="HTH_MARR_1"/>
    <property type="match status" value="1"/>
</dbReference>
<keyword evidence="6" id="KW-1185">Reference proteome</keyword>
<dbReference type="Pfam" id="PF01047">
    <property type="entry name" value="MarR"/>
    <property type="match status" value="1"/>
</dbReference>
<evidence type="ECO:0000256" key="1">
    <source>
        <dbReference type="ARBA" id="ARBA00023015"/>
    </source>
</evidence>
<gene>
    <name evidence="5" type="ORF">Cspa_c19000</name>
</gene>